<dbReference type="OrthoDB" id="785835at2759"/>
<feature type="region of interest" description="Disordered" evidence="1">
    <location>
        <begin position="252"/>
        <end position="276"/>
    </location>
</feature>
<dbReference type="EMBL" id="JACGCM010001690">
    <property type="protein sequence ID" value="KAF6151503.1"/>
    <property type="molecule type" value="Genomic_DNA"/>
</dbReference>
<proteinExistence type="predicted"/>
<evidence type="ECO:0000313" key="2">
    <source>
        <dbReference type="EMBL" id="KAF6151503.1"/>
    </source>
</evidence>
<protein>
    <submittedName>
        <fullName evidence="2">Uncharacterized protein</fullName>
    </submittedName>
</protein>
<keyword evidence="3" id="KW-1185">Reference proteome</keyword>
<evidence type="ECO:0000313" key="3">
    <source>
        <dbReference type="Proteomes" id="UP000541444"/>
    </source>
</evidence>
<accession>A0A7J7M9E9</accession>
<feature type="compositionally biased region" description="Gly residues" evidence="1">
    <location>
        <begin position="252"/>
        <end position="270"/>
    </location>
</feature>
<feature type="region of interest" description="Disordered" evidence="1">
    <location>
        <begin position="94"/>
        <end position="133"/>
    </location>
</feature>
<dbReference type="Proteomes" id="UP000541444">
    <property type="component" value="Unassembled WGS sequence"/>
</dbReference>
<reference evidence="2 3" key="1">
    <citation type="journal article" date="2020" name="IScience">
        <title>Genome Sequencing of the Endangered Kingdonia uniflora (Circaeasteraceae, Ranunculales) Reveals Potential Mechanisms of Evolutionary Specialization.</title>
        <authorList>
            <person name="Sun Y."/>
            <person name="Deng T."/>
            <person name="Zhang A."/>
            <person name="Moore M.J."/>
            <person name="Landis J.B."/>
            <person name="Lin N."/>
            <person name="Zhang H."/>
            <person name="Zhang X."/>
            <person name="Huang J."/>
            <person name="Zhang X."/>
            <person name="Sun H."/>
            <person name="Wang H."/>
        </authorList>
    </citation>
    <scope>NUCLEOTIDE SEQUENCE [LARGE SCALE GENOMIC DNA]</scope>
    <source>
        <strain evidence="2">TB1705</strain>
        <tissue evidence="2">Leaf</tissue>
    </source>
</reference>
<organism evidence="2 3">
    <name type="scientific">Kingdonia uniflora</name>
    <dbReference type="NCBI Taxonomy" id="39325"/>
    <lineage>
        <taxon>Eukaryota</taxon>
        <taxon>Viridiplantae</taxon>
        <taxon>Streptophyta</taxon>
        <taxon>Embryophyta</taxon>
        <taxon>Tracheophyta</taxon>
        <taxon>Spermatophyta</taxon>
        <taxon>Magnoliopsida</taxon>
        <taxon>Ranunculales</taxon>
        <taxon>Circaeasteraceae</taxon>
        <taxon>Kingdonia</taxon>
    </lineage>
</organism>
<dbReference type="AlphaFoldDB" id="A0A7J7M9E9"/>
<comment type="caution">
    <text evidence="2">The sequence shown here is derived from an EMBL/GenBank/DDBJ whole genome shotgun (WGS) entry which is preliminary data.</text>
</comment>
<gene>
    <name evidence="2" type="ORF">GIB67_016315</name>
</gene>
<feature type="compositionally biased region" description="Gly residues" evidence="1">
    <location>
        <begin position="172"/>
        <end position="191"/>
    </location>
</feature>
<name>A0A7J7M9E9_9MAGN</name>
<feature type="region of interest" description="Disordered" evidence="1">
    <location>
        <begin position="172"/>
        <end position="204"/>
    </location>
</feature>
<evidence type="ECO:0000256" key="1">
    <source>
        <dbReference type="SAM" id="MobiDB-lite"/>
    </source>
</evidence>
<sequence>MEWIVGSYDEGYVLQPEVYRQILSFNPGSIARTSKDIDTNQWTGTCVAYKASLDRFVDGCKPIHGLDGYFLKGKYGGVPNNDWLSPPLVRGSKKPRKVGIVDPDKAQSAQKNVSPIIPNISGRGGSVGRSANRARDRNGTGIYYNSYGSAIEIGIKLFGGGVAVSGRARGGRAGRNIGGTKGGGESGGGATVRGRASSGGITMRGGACGGGTTVRNGASGGGATVRSGASGGGITVRGGASGGSIIVRGGASSGGVTVRGGPSGGGVAVRGEARGG</sequence>